<evidence type="ECO:0000313" key="3">
    <source>
        <dbReference type="Proteomes" id="UP000199331"/>
    </source>
</evidence>
<keyword evidence="1" id="KW-0472">Membrane</keyword>
<sequence>MDSATKEPWHLWVVGIVTLLWNGFGANDYTQTQLRNMDYLNFMGYPQAGIDYLDQFPAWAEAGWALGVWGAVMGSVLLLLRSRFAIWSFVISLIGIALTTVYEAGADMPAELAEMQPGWFPVLLWGLATFQLWYAWSMKKKGVLR</sequence>
<reference evidence="3" key="1">
    <citation type="submission" date="2016-10" db="EMBL/GenBank/DDBJ databases">
        <authorList>
            <person name="Varghese N."/>
            <person name="Submissions S."/>
        </authorList>
    </citation>
    <scope>NUCLEOTIDE SEQUENCE [LARGE SCALE GENOMIC DNA]</scope>
    <source>
        <strain evidence="3">CGMCC 1.7715</strain>
    </source>
</reference>
<dbReference type="Proteomes" id="UP000199331">
    <property type="component" value="Unassembled WGS sequence"/>
</dbReference>
<evidence type="ECO:0000256" key="1">
    <source>
        <dbReference type="SAM" id="Phobius"/>
    </source>
</evidence>
<proteinExistence type="predicted"/>
<feature type="transmembrane region" description="Helical" evidence="1">
    <location>
        <begin position="62"/>
        <end position="80"/>
    </location>
</feature>
<dbReference type="RefSeq" id="WP_143089641.1">
    <property type="nucleotide sequence ID" value="NZ_FOWZ01000004.1"/>
</dbReference>
<keyword evidence="1" id="KW-1133">Transmembrane helix</keyword>
<evidence type="ECO:0008006" key="4">
    <source>
        <dbReference type="Google" id="ProtNLM"/>
    </source>
</evidence>
<dbReference type="OrthoDB" id="5801787at2"/>
<protein>
    <recommendedName>
        <fullName evidence="4">DoxX-like family protein</fullName>
    </recommendedName>
</protein>
<dbReference type="STRING" id="604088.SAMN04488060_2386"/>
<keyword evidence="1" id="KW-0812">Transmembrane</keyword>
<name>A0A1I5PFB1_9SPHN</name>
<feature type="transmembrane region" description="Helical" evidence="1">
    <location>
        <begin position="118"/>
        <end position="136"/>
    </location>
</feature>
<evidence type="ECO:0000313" key="2">
    <source>
        <dbReference type="EMBL" id="SFP32802.1"/>
    </source>
</evidence>
<keyword evidence="3" id="KW-1185">Reference proteome</keyword>
<dbReference type="AlphaFoldDB" id="A0A1I5PFB1"/>
<accession>A0A1I5PFB1</accession>
<feature type="transmembrane region" description="Helical" evidence="1">
    <location>
        <begin position="87"/>
        <end position="106"/>
    </location>
</feature>
<gene>
    <name evidence="2" type="ORF">SAMN04488060_2386</name>
</gene>
<organism evidence="2 3">
    <name type="scientific">Qipengyuania nanhaisediminis</name>
    <dbReference type="NCBI Taxonomy" id="604088"/>
    <lineage>
        <taxon>Bacteria</taxon>
        <taxon>Pseudomonadati</taxon>
        <taxon>Pseudomonadota</taxon>
        <taxon>Alphaproteobacteria</taxon>
        <taxon>Sphingomonadales</taxon>
        <taxon>Erythrobacteraceae</taxon>
        <taxon>Qipengyuania</taxon>
    </lineage>
</organism>
<dbReference type="EMBL" id="FOWZ01000004">
    <property type="protein sequence ID" value="SFP32802.1"/>
    <property type="molecule type" value="Genomic_DNA"/>
</dbReference>